<feature type="transmembrane region" description="Helical" evidence="3">
    <location>
        <begin position="200"/>
        <end position="220"/>
    </location>
</feature>
<feature type="transmembrane region" description="Helical" evidence="3">
    <location>
        <begin position="333"/>
        <end position="357"/>
    </location>
</feature>
<evidence type="ECO:0000256" key="3">
    <source>
        <dbReference type="SAM" id="Phobius"/>
    </source>
</evidence>
<dbReference type="GO" id="GO:0022857">
    <property type="term" value="F:transmembrane transporter activity"/>
    <property type="evidence" value="ECO:0007669"/>
    <property type="project" value="InterPro"/>
</dbReference>
<feature type="transmembrane region" description="Helical" evidence="3">
    <location>
        <begin position="40"/>
        <end position="59"/>
    </location>
</feature>
<name>A0A9W8HXH1_9FUNG</name>
<dbReference type="SUPFAM" id="SSF103473">
    <property type="entry name" value="MFS general substrate transporter"/>
    <property type="match status" value="1"/>
</dbReference>
<dbReference type="PANTHER" id="PTHR11360">
    <property type="entry name" value="MONOCARBOXYLATE TRANSPORTER"/>
    <property type="match status" value="1"/>
</dbReference>
<proteinExistence type="inferred from homology"/>
<feature type="domain" description="Major facilitator superfamily (MFS) profile" evidence="4">
    <location>
        <begin position="43"/>
        <end position="431"/>
    </location>
</feature>
<reference evidence="5" key="1">
    <citation type="submission" date="2022-07" db="EMBL/GenBank/DDBJ databases">
        <title>Phylogenomic reconstructions and comparative analyses of Kickxellomycotina fungi.</title>
        <authorList>
            <person name="Reynolds N.K."/>
            <person name="Stajich J.E."/>
            <person name="Barry K."/>
            <person name="Grigoriev I.V."/>
            <person name="Crous P."/>
            <person name="Smith M.E."/>
        </authorList>
    </citation>
    <scope>NUCLEOTIDE SEQUENCE</scope>
    <source>
        <strain evidence="5">NRRL 1565</strain>
    </source>
</reference>
<evidence type="ECO:0000259" key="4">
    <source>
        <dbReference type="PROSITE" id="PS50850"/>
    </source>
</evidence>
<feature type="transmembrane region" description="Helical" evidence="3">
    <location>
        <begin position="241"/>
        <end position="266"/>
    </location>
</feature>
<dbReference type="Proteomes" id="UP001140094">
    <property type="component" value="Unassembled WGS sequence"/>
</dbReference>
<dbReference type="InterPro" id="IPR050327">
    <property type="entry name" value="Proton-linked_MCT"/>
</dbReference>
<feature type="transmembrane region" description="Helical" evidence="3">
    <location>
        <begin position="402"/>
        <end position="422"/>
    </location>
</feature>
<sequence length="437" mass="47565">MQDKSINTDSKGSHKLFSHICNVDRVANQEAAVRPIDGPFGWIPTLAAMVNFMFIFGAPNSYGVFSTYYLNVKFRDTPAATLSWIGTASTTFMLGLNIFSGPLADRIGYRQTAYIGSIICTSAYILASFSSKVWQLMLTQGILFGVGASFLLAPSNSIAPQWFHKHRGLASGVAIAGSSIGGLWFTAATQSIIDSMGPEWALRIIGILTFVVTGTMNLLYFERVPPTPRKNIFELKVTKRLIFWLVILELFAAYTGYWALIFYVGTTAIQVNGTSQDGANLLLLLNACSAVGRVLLGFVADKFGNLNTLLFCLLLTVAVEMPLWITARSLAPLYILCTIYGLISSTFISLNPVIVAVYFSSSPLASVLGMTNLSSGLGGLVGNLSQGTIFDKYDNRLQFTNTIIFSSMFLLLSAIAVLALRVHVISKGDDKRLLQKI</sequence>
<protein>
    <recommendedName>
        <fullName evidence="4">Major facilitator superfamily (MFS) profile domain-containing protein</fullName>
    </recommendedName>
</protein>
<dbReference type="EMBL" id="JANBUO010000133">
    <property type="protein sequence ID" value="KAJ2807153.1"/>
    <property type="molecule type" value="Genomic_DNA"/>
</dbReference>
<feature type="transmembrane region" description="Helical" evidence="3">
    <location>
        <begin position="168"/>
        <end position="188"/>
    </location>
</feature>
<keyword evidence="6" id="KW-1185">Reference proteome</keyword>
<comment type="similarity">
    <text evidence="2">Belongs to the major facilitator superfamily. Monocarboxylate porter (TC 2.A.1.13) family.</text>
</comment>
<dbReference type="GO" id="GO:0016020">
    <property type="term" value="C:membrane"/>
    <property type="evidence" value="ECO:0007669"/>
    <property type="project" value="UniProtKB-SubCell"/>
</dbReference>
<evidence type="ECO:0000256" key="1">
    <source>
        <dbReference type="ARBA" id="ARBA00004141"/>
    </source>
</evidence>
<keyword evidence="3" id="KW-1133">Transmembrane helix</keyword>
<organism evidence="5 6">
    <name type="scientific">Coemansia guatemalensis</name>
    <dbReference type="NCBI Taxonomy" id="2761395"/>
    <lineage>
        <taxon>Eukaryota</taxon>
        <taxon>Fungi</taxon>
        <taxon>Fungi incertae sedis</taxon>
        <taxon>Zoopagomycota</taxon>
        <taxon>Kickxellomycotina</taxon>
        <taxon>Kickxellomycetes</taxon>
        <taxon>Kickxellales</taxon>
        <taxon>Kickxellaceae</taxon>
        <taxon>Coemansia</taxon>
    </lineage>
</organism>
<dbReference type="InterPro" id="IPR020846">
    <property type="entry name" value="MFS_dom"/>
</dbReference>
<evidence type="ECO:0000313" key="5">
    <source>
        <dbReference type="EMBL" id="KAJ2807153.1"/>
    </source>
</evidence>
<accession>A0A9W8HXH1</accession>
<comment type="caution">
    <text evidence="5">The sequence shown here is derived from an EMBL/GenBank/DDBJ whole genome shotgun (WGS) entry which is preliminary data.</text>
</comment>
<evidence type="ECO:0000256" key="2">
    <source>
        <dbReference type="ARBA" id="ARBA00006727"/>
    </source>
</evidence>
<dbReference type="InterPro" id="IPR036259">
    <property type="entry name" value="MFS_trans_sf"/>
</dbReference>
<feature type="transmembrane region" description="Helical" evidence="3">
    <location>
        <begin position="308"/>
        <end position="327"/>
    </location>
</feature>
<gene>
    <name evidence="5" type="ORF">H4R20_001399</name>
</gene>
<evidence type="ECO:0000313" key="6">
    <source>
        <dbReference type="Proteomes" id="UP001140094"/>
    </source>
</evidence>
<dbReference type="PROSITE" id="PS50850">
    <property type="entry name" value="MFS"/>
    <property type="match status" value="1"/>
</dbReference>
<feature type="transmembrane region" description="Helical" evidence="3">
    <location>
        <begin position="79"/>
        <end position="100"/>
    </location>
</feature>
<dbReference type="Gene3D" id="1.20.1250.20">
    <property type="entry name" value="MFS general substrate transporter like domains"/>
    <property type="match status" value="1"/>
</dbReference>
<dbReference type="OrthoDB" id="6509908at2759"/>
<keyword evidence="3" id="KW-0472">Membrane</keyword>
<comment type="subcellular location">
    <subcellularLocation>
        <location evidence="1">Membrane</location>
        <topology evidence="1">Multi-pass membrane protein</topology>
    </subcellularLocation>
</comment>
<keyword evidence="3" id="KW-0812">Transmembrane</keyword>
<dbReference type="PANTHER" id="PTHR11360:SF284">
    <property type="entry name" value="EG:103B4.3 PROTEIN-RELATED"/>
    <property type="match status" value="1"/>
</dbReference>
<dbReference type="AlphaFoldDB" id="A0A9W8HXH1"/>
<feature type="transmembrane region" description="Helical" evidence="3">
    <location>
        <begin position="278"/>
        <end position="296"/>
    </location>
</feature>
<feature type="transmembrane region" description="Helical" evidence="3">
    <location>
        <begin position="136"/>
        <end position="156"/>
    </location>
</feature>
<feature type="transmembrane region" description="Helical" evidence="3">
    <location>
        <begin position="364"/>
        <end position="382"/>
    </location>
</feature>
<dbReference type="InterPro" id="IPR011701">
    <property type="entry name" value="MFS"/>
</dbReference>
<feature type="transmembrane region" description="Helical" evidence="3">
    <location>
        <begin position="112"/>
        <end position="130"/>
    </location>
</feature>
<dbReference type="Pfam" id="PF07690">
    <property type="entry name" value="MFS_1"/>
    <property type="match status" value="1"/>
</dbReference>